<feature type="compositionally biased region" description="Low complexity" evidence="1">
    <location>
        <begin position="353"/>
        <end position="374"/>
    </location>
</feature>
<feature type="compositionally biased region" description="Acidic residues" evidence="1">
    <location>
        <begin position="139"/>
        <end position="152"/>
    </location>
</feature>
<evidence type="ECO:0000256" key="1">
    <source>
        <dbReference type="SAM" id="MobiDB-lite"/>
    </source>
</evidence>
<feature type="transmembrane region" description="Helical" evidence="2">
    <location>
        <begin position="198"/>
        <end position="219"/>
    </location>
</feature>
<gene>
    <name evidence="3" type="ORF">SYYSPA8_32475</name>
</gene>
<organism evidence="3 4">
    <name type="scientific">Streptomyces yaizuensis</name>
    <dbReference type="NCBI Taxonomy" id="2989713"/>
    <lineage>
        <taxon>Bacteria</taxon>
        <taxon>Bacillati</taxon>
        <taxon>Actinomycetota</taxon>
        <taxon>Actinomycetes</taxon>
        <taxon>Kitasatosporales</taxon>
        <taxon>Streptomycetaceae</taxon>
        <taxon>Streptomyces</taxon>
    </lineage>
</organism>
<feature type="compositionally biased region" description="Basic residues" evidence="1">
    <location>
        <begin position="330"/>
        <end position="341"/>
    </location>
</feature>
<feature type="compositionally biased region" description="Polar residues" evidence="1">
    <location>
        <begin position="375"/>
        <end position="384"/>
    </location>
</feature>
<dbReference type="InterPro" id="IPR021235">
    <property type="entry name" value="DUF2637"/>
</dbReference>
<keyword evidence="2" id="KW-1133">Transmembrane helix</keyword>
<feature type="compositionally biased region" description="Basic and acidic residues" evidence="1">
    <location>
        <begin position="413"/>
        <end position="424"/>
    </location>
</feature>
<protein>
    <recommendedName>
        <fullName evidence="5">DUF2637 domain-containing protein</fullName>
    </recommendedName>
</protein>
<feature type="region of interest" description="Disordered" evidence="1">
    <location>
        <begin position="98"/>
        <end position="182"/>
    </location>
</feature>
<keyword evidence="2" id="KW-0472">Membrane</keyword>
<name>A0ABQ5P948_9ACTN</name>
<accession>A0ABQ5P948</accession>
<sequence>MAPVHPMGPLGGESLAAGWDPSWDPTAELQQMLRNAQLGDAPAGAFAPGGITGVTYQPGYPGVGEGPGYDGGPWYGDPYHPYAHDGRTGHEDQAGRHAYERASDHGSGHESGYESGYEDDDHERNHQSGGPGGNSAYDGADEPGEYDDTDEATDARETGRREAAPSVVVRRTRSGPNRRRKRKWWSSERGRRYVFGRLLSFTIALLAALLVSMVSVFGGMVAMEPLRNVAADRTEAGLIAWWPLLVYGPWTVASLSILRAALHRRRALHSWFVVLLFTSLATVLCVTQAPRTLPGIAAAALPSLAALACFHQLVRLITMVRPPLPEPSARHRARALRRRNRRTGDTAGMAENQSSGQVQGQPQGQVHVQVQSQVKNQTGAQTRNQTREQTREEVSTPVVVRTARPVSPVGEPAGRDNRRWSTLR</sequence>
<feature type="compositionally biased region" description="Basic and acidic residues" evidence="1">
    <location>
        <begin position="385"/>
        <end position="394"/>
    </location>
</feature>
<feature type="compositionally biased region" description="Basic and acidic residues" evidence="1">
    <location>
        <begin position="153"/>
        <end position="163"/>
    </location>
</feature>
<feature type="transmembrane region" description="Helical" evidence="2">
    <location>
        <begin position="239"/>
        <end position="258"/>
    </location>
</feature>
<dbReference type="RefSeq" id="WP_407706137.1">
    <property type="nucleotide sequence ID" value="NZ_BSBI01000018.1"/>
</dbReference>
<proteinExistence type="predicted"/>
<comment type="caution">
    <text evidence="3">The sequence shown here is derived from an EMBL/GenBank/DDBJ whole genome shotgun (WGS) entry which is preliminary data.</text>
</comment>
<feature type="region of interest" description="Disordered" evidence="1">
    <location>
        <begin position="326"/>
        <end position="424"/>
    </location>
</feature>
<feature type="compositionally biased region" description="Basic residues" evidence="1">
    <location>
        <begin position="170"/>
        <end position="182"/>
    </location>
</feature>
<evidence type="ECO:0000256" key="2">
    <source>
        <dbReference type="SAM" id="Phobius"/>
    </source>
</evidence>
<dbReference type="Proteomes" id="UP001291653">
    <property type="component" value="Unassembled WGS sequence"/>
</dbReference>
<keyword evidence="2" id="KW-0812">Transmembrane</keyword>
<dbReference type="Pfam" id="PF10935">
    <property type="entry name" value="DUF2637"/>
    <property type="match status" value="1"/>
</dbReference>
<feature type="transmembrane region" description="Helical" evidence="2">
    <location>
        <begin position="270"/>
        <end position="289"/>
    </location>
</feature>
<evidence type="ECO:0008006" key="5">
    <source>
        <dbReference type="Google" id="ProtNLM"/>
    </source>
</evidence>
<evidence type="ECO:0000313" key="4">
    <source>
        <dbReference type="Proteomes" id="UP001291653"/>
    </source>
</evidence>
<feature type="region of interest" description="Disordered" evidence="1">
    <location>
        <begin position="1"/>
        <end position="23"/>
    </location>
</feature>
<keyword evidence="4" id="KW-1185">Reference proteome</keyword>
<feature type="compositionally biased region" description="Basic and acidic residues" evidence="1">
    <location>
        <begin position="98"/>
        <end position="112"/>
    </location>
</feature>
<feature type="transmembrane region" description="Helical" evidence="2">
    <location>
        <begin position="295"/>
        <end position="314"/>
    </location>
</feature>
<reference evidence="3 4" key="1">
    <citation type="submission" date="2022-10" db="EMBL/GenBank/DDBJ databases">
        <title>Draft genome sequence of Streptomyces sp. YSPA8.</title>
        <authorList>
            <person name="Moriuchi R."/>
            <person name="Dohra H."/>
            <person name="Yamamura H."/>
            <person name="Kodani S."/>
        </authorList>
    </citation>
    <scope>NUCLEOTIDE SEQUENCE [LARGE SCALE GENOMIC DNA]</scope>
    <source>
        <strain evidence="3 4">YSPA8</strain>
    </source>
</reference>
<evidence type="ECO:0000313" key="3">
    <source>
        <dbReference type="EMBL" id="GLF99114.1"/>
    </source>
</evidence>
<dbReference type="EMBL" id="BSBI01000018">
    <property type="protein sequence ID" value="GLF99114.1"/>
    <property type="molecule type" value="Genomic_DNA"/>
</dbReference>